<feature type="domain" description="AMP-binding enzyme C-terminal" evidence="4">
    <location>
        <begin position="37"/>
        <end position="112"/>
    </location>
</feature>
<dbReference type="EMBL" id="KN588034">
    <property type="protein sequence ID" value="KHJ81582.1"/>
    <property type="molecule type" value="Genomic_DNA"/>
</dbReference>
<dbReference type="PANTHER" id="PTHR24096">
    <property type="entry name" value="LONG-CHAIN-FATTY-ACID--COA LIGASE"/>
    <property type="match status" value="1"/>
</dbReference>
<dbReference type="AlphaFoldDB" id="A0A0B1SDJ4"/>
<accession>A0A0B1SDJ4</accession>
<protein>
    <recommendedName>
        <fullName evidence="4">AMP-binding enzyme C-terminal domain-containing protein</fullName>
    </recommendedName>
</protein>
<dbReference type="Gene3D" id="3.30.300.30">
    <property type="match status" value="1"/>
</dbReference>
<dbReference type="OrthoDB" id="10253869at2759"/>
<proteinExistence type="inferred from homology"/>
<dbReference type="Pfam" id="PF13193">
    <property type="entry name" value="AMP-binding_C"/>
    <property type="match status" value="1"/>
</dbReference>
<dbReference type="InterPro" id="IPR045851">
    <property type="entry name" value="AMP-bd_C_sf"/>
</dbReference>
<sequence>YCPSGDVGYVDDEGYLFIVDRIKELIKVKGFQVSPAELEDTLLEHPHIHEAAVIGVKHEQKGEVPKAYVVRKCDELSEEEVQSFVKDRVSPHKHLIGGVEFVKELPKSPAGKVLKRVLRERNSISK</sequence>
<keyword evidence="3" id="KW-0576">Peroxisome</keyword>
<comment type="subcellular location">
    <subcellularLocation>
        <location evidence="1">Peroxisome</location>
    </subcellularLocation>
</comment>
<dbReference type="FunFam" id="3.30.300.30:FF:000007">
    <property type="entry name" value="4-coumarate--CoA ligase 2"/>
    <property type="match status" value="1"/>
</dbReference>
<dbReference type="Proteomes" id="UP000053660">
    <property type="component" value="Unassembled WGS sequence"/>
</dbReference>
<evidence type="ECO:0000256" key="1">
    <source>
        <dbReference type="ARBA" id="ARBA00004275"/>
    </source>
</evidence>
<organism evidence="5 6">
    <name type="scientific">Oesophagostomum dentatum</name>
    <name type="common">Nodular worm</name>
    <dbReference type="NCBI Taxonomy" id="61180"/>
    <lineage>
        <taxon>Eukaryota</taxon>
        <taxon>Metazoa</taxon>
        <taxon>Ecdysozoa</taxon>
        <taxon>Nematoda</taxon>
        <taxon>Chromadorea</taxon>
        <taxon>Rhabditida</taxon>
        <taxon>Rhabditina</taxon>
        <taxon>Rhabditomorpha</taxon>
        <taxon>Strongyloidea</taxon>
        <taxon>Strongylidae</taxon>
        <taxon>Oesophagostomum</taxon>
    </lineage>
</organism>
<dbReference type="GO" id="GO:0005777">
    <property type="term" value="C:peroxisome"/>
    <property type="evidence" value="ECO:0007669"/>
    <property type="project" value="UniProtKB-SubCell"/>
</dbReference>
<dbReference type="GO" id="GO:0016405">
    <property type="term" value="F:CoA-ligase activity"/>
    <property type="evidence" value="ECO:0007669"/>
    <property type="project" value="TreeGrafter"/>
</dbReference>
<evidence type="ECO:0000259" key="4">
    <source>
        <dbReference type="Pfam" id="PF13193"/>
    </source>
</evidence>
<evidence type="ECO:0000313" key="5">
    <source>
        <dbReference type="EMBL" id="KHJ81582.1"/>
    </source>
</evidence>
<feature type="non-terminal residue" evidence="5">
    <location>
        <position position="1"/>
    </location>
</feature>
<reference evidence="5 6" key="1">
    <citation type="submission" date="2014-03" db="EMBL/GenBank/DDBJ databases">
        <title>Draft genome of the hookworm Oesophagostomum dentatum.</title>
        <authorList>
            <person name="Mitreva M."/>
        </authorList>
    </citation>
    <scope>NUCLEOTIDE SEQUENCE [LARGE SCALE GENOMIC DNA]</scope>
    <source>
        <strain evidence="5 6">OD-Hann</strain>
    </source>
</reference>
<gene>
    <name evidence="5" type="ORF">OESDEN_18731</name>
</gene>
<evidence type="ECO:0000313" key="6">
    <source>
        <dbReference type="Proteomes" id="UP000053660"/>
    </source>
</evidence>
<evidence type="ECO:0000256" key="3">
    <source>
        <dbReference type="ARBA" id="ARBA00023140"/>
    </source>
</evidence>
<evidence type="ECO:0000256" key="2">
    <source>
        <dbReference type="ARBA" id="ARBA00006432"/>
    </source>
</evidence>
<dbReference type="InterPro" id="IPR042099">
    <property type="entry name" value="ANL_N_sf"/>
</dbReference>
<dbReference type="SUPFAM" id="SSF56801">
    <property type="entry name" value="Acetyl-CoA synthetase-like"/>
    <property type="match status" value="1"/>
</dbReference>
<dbReference type="Gene3D" id="3.40.50.12780">
    <property type="entry name" value="N-terminal domain of ligase-like"/>
    <property type="match status" value="1"/>
</dbReference>
<dbReference type="InterPro" id="IPR025110">
    <property type="entry name" value="AMP-bd_C"/>
</dbReference>
<dbReference type="PANTHER" id="PTHR24096:SF422">
    <property type="entry name" value="BCDNA.GH02901"/>
    <property type="match status" value="1"/>
</dbReference>
<name>A0A0B1SDJ4_OESDE</name>
<comment type="similarity">
    <text evidence="2">Belongs to the ATP-dependent AMP-binding enzyme family.</text>
</comment>
<keyword evidence="6" id="KW-1185">Reference proteome</keyword>